<gene>
    <name evidence="1" type="ORF">IEQ34_007444</name>
</gene>
<sequence length="102" mass="11577">MGSVVILLSTGLACRKWCFGPRVDRTEESLSGLTIAVFLCLTSLIFQLEVEPMLELFLCLSKFSLTLRRHNIDSFKNSFVGNIVRNKSPFKRTTYAEWALLS</sequence>
<organism evidence="1 2">
    <name type="scientific">Dendrobium chrysotoxum</name>
    <name type="common">Orchid</name>
    <dbReference type="NCBI Taxonomy" id="161865"/>
    <lineage>
        <taxon>Eukaryota</taxon>
        <taxon>Viridiplantae</taxon>
        <taxon>Streptophyta</taxon>
        <taxon>Embryophyta</taxon>
        <taxon>Tracheophyta</taxon>
        <taxon>Spermatophyta</taxon>
        <taxon>Magnoliopsida</taxon>
        <taxon>Liliopsida</taxon>
        <taxon>Asparagales</taxon>
        <taxon>Orchidaceae</taxon>
        <taxon>Epidendroideae</taxon>
        <taxon>Malaxideae</taxon>
        <taxon>Dendrobiinae</taxon>
        <taxon>Dendrobium</taxon>
    </lineage>
</organism>
<name>A0AAV7HB08_DENCH</name>
<dbReference type="EMBL" id="JAGFBR010000007">
    <property type="protein sequence ID" value="KAH0464658.1"/>
    <property type="molecule type" value="Genomic_DNA"/>
</dbReference>
<protein>
    <submittedName>
        <fullName evidence="1">Uncharacterized protein</fullName>
    </submittedName>
</protein>
<dbReference type="Proteomes" id="UP000775213">
    <property type="component" value="Unassembled WGS sequence"/>
</dbReference>
<dbReference type="AlphaFoldDB" id="A0AAV7HB08"/>
<evidence type="ECO:0000313" key="2">
    <source>
        <dbReference type="Proteomes" id="UP000775213"/>
    </source>
</evidence>
<comment type="caution">
    <text evidence="1">The sequence shown here is derived from an EMBL/GenBank/DDBJ whole genome shotgun (WGS) entry which is preliminary data.</text>
</comment>
<reference evidence="1 2" key="1">
    <citation type="journal article" date="2021" name="Hortic Res">
        <title>Chromosome-scale assembly of the Dendrobium chrysotoxum genome enhances the understanding of orchid evolution.</title>
        <authorList>
            <person name="Zhang Y."/>
            <person name="Zhang G.Q."/>
            <person name="Zhang D."/>
            <person name="Liu X.D."/>
            <person name="Xu X.Y."/>
            <person name="Sun W.H."/>
            <person name="Yu X."/>
            <person name="Zhu X."/>
            <person name="Wang Z.W."/>
            <person name="Zhao X."/>
            <person name="Zhong W.Y."/>
            <person name="Chen H."/>
            <person name="Yin W.L."/>
            <person name="Huang T."/>
            <person name="Niu S.C."/>
            <person name="Liu Z.J."/>
        </authorList>
    </citation>
    <scope>NUCLEOTIDE SEQUENCE [LARGE SCALE GENOMIC DNA]</scope>
    <source>
        <strain evidence="1">Lindl</strain>
    </source>
</reference>
<accession>A0AAV7HB08</accession>
<evidence type="ECO:0000313" key="1">
    <source>
        <dbReference type="EMBL" id="KAH0464658.1"/>
    </source>
</evidence>
<keyword evidence="2" id="KW-1185">Reference proteome</keyword>
<proteinExistence type="predicted"/>